<feature type="compositionally biased region" description="Basic residues" evidence="1">
    <location>
        <begin position="133"/>
        <end position="149"/>
    </location>
</feature>
<evidence type="ECO:0000313" key="3">
    <source>
        <dbReference type="EMBL" id="CAG9807301.1"/>
    </source>
</evidence>
<organism evidence="3 4">
    <name type="scientific">Chironomus riparius</name>
    <dbReference type="NCBI Taxonomy" id="315576"/>
    <lineage>
        <taxon>Eukaryota</taxon>
        <taxon>Metazoa</taxon>
        <taxon>Ecdysozoa</taxon>
        <taxon>Arthropoda</taxon>
        <taxon>Hexapoda</taxon>
        <taxon>Insecta</taxon>
        <taxon>Pterygota</taxon>
        <taxon>Neoptera</taxon>
        <taxon>Endopterygota</taxon>
        <taxon>Diptera</taxon>
        <taxon>Nematocera</taxon>
        <taxon>Chironomoidea</taxon>
        <taxon>Chironomidae</taxon>
        <taxon>Chironominae</taxon>
        <taxon>Chironomus</taxon>
    </lineage>
</organism>
<feature type="region of interest" description="Disordered" evidence="1">
    <location>
        <begin position="43"/>
        <end position="71"/>
    </location>
</feature>
<protein>
    <submittedName>
        <fullName evidence="3">Uncharacterized protein</fullName>
    </submittedName>
</protein>
<gene>
    <name evidence="3" type="ORF">CHIRRI_LOCUS10150</name>
</gene>
<dbReference type="EMBL" id="OU895879">
    <property type="protein sequence ID" value="CAG9807301.1"/>
    <property type="molecule type" value="Genomic_DNA"/>
</dbReference>
<keyword evidence="2" id="KW-0732">Signal</keyword>
<evidence type="ECO:0000313" key="4">
    <source>
        <dbReference type="Proteomes" id="UP001153620"/>
    </source>
</evidence>
<dbReference type="AlphaFoldDB" id="A0A9N9RYC2"/>
<feature type="chain" id="PRO_5040285811" evidence="2">
    <location>
        <begin position="24"/>
        <end position="165"/>
    </location>
</feature>
<dbReference type="Proteomes" id="UP001153620">
    <property type="component" value="Chromosome 3"/>
</dbReference>
<reference evidence="3" key="2">
    <citation type="submission" date="2022-10" db="EMBL/GenBank/DDBJ databases">
        <authorList>
            <consortium name="ENA_rothamsted_submissions"/>
            <consortium name="culmorum"/>
            <person name="King R."/>
        </authorList>
    </citation>
    <scope>NUCLEOTIDE SEQUENCE</scope>
</reference>
<accession>A0A9N9RYC2</accession>
<evidence type="ECO:0000256" key="1">
    <source>
        <dbReference type="SAM" id="MobiDB-lite"/>
    </source>
</evidence>
<proteinExistence type="predicted"/>
<keyword evidence="4" id="KW-1185">Reference proteome</keyword>
<evidence type="ECO:0000256" key="2">
    <source>
        <dbReference type="SAM" id="SignalP"/>
    </source>
</evidence>
<feature type="region of interest" description="Disordered" evidence="1">
    <location>
        <begin position="96"/>
        <end position="165"/>
    </location>
</feature>
<feature type="compositionally biased region" description="Acidic residues" evidence="1">
    <location>
        <begin position="153"/>
        <end position="165"/>
    </location>
</feature>
<sequence length="165" mass="17567">MKMFKKFLFLGFLLLSITALSKAQDAVEDEVTTEAVEAKADPEAAIVEGETTANPEADAAETKPKGKSAKSAGVVDEILTFMKETCDKIIKFISGKSESGSDVEPKAAPNSTEDETATEASSSETSEDALGKAGKKVKKALSKKLKKSKKSEETEEAEPATEEEE</sequence>
<name>A0A9N9RYC2_9DIPT</name>
<feature type="signal peptide" evidence="2">
    <location>
        <begin position="1"/>
        <end position="23"/>
    </location>
</feature>
<reference evidence="3" key="1">
    <citation type="submission" date="2022-01" db="EMBL/GenBank/DDBJ databases">
        <authorList>
            <person name="King R."/>
        </authorList>
    </citation>
    <scope>NUCLEOTIDE SEQUENCE</scope>
</reference>